<gene>
    <name evidence="3" type="ORF">C6Y45_14260</name>
</gene>
<dbReference type="Pfam" id="PF12840">
    <property type="entry name" value="HTH_20"/>
    <property type="match status" value="1"/>
</dbReference>
<organism evidence="3 4">
    <name type="scientific">Alkalicoccus saliphilus</name>
    <dbReference type="NCBI Taxonomy" id="200989"/>
    <lineage>
        <taxon>Bacteria</taxon>
        <taxon>Bacillati</taxon>
        <taxon>Bacillota</taxon>
        <taxon>Bacilli</taxon>
        <taxon>Bacillales</taxon>
        <taxon>Bacillaceae</taxon>
        <taxon>Alkalicoccus</taxon>
    </lineage>
</organism>
<evidence type="ECO:0000256" key="1">
    <source>
        <dbReference type="ARBA" id="ARBA00023125"/>
    </source>
</evidence>
<dbReference type="Proteomes" id="UP000240509">
    <property type="component" value="Unassembled WGS sequence"/>
</dbReference>
<protein>
    <submittedName>
        <fullName evidence="3">ArsR family transcriptional regulator</fullName>
    </submittedName>
</protein>
<dbReference type="GO" id="GO:0003700">
    <property type="term" value="F:DNA-binding transcription factor activity"/>
    <property type="evidence" value="ECO:0007669"/>
    <property type="project" value="InterPro"/>
</dbReference>
<keyword evidence="4" id="KW-1185">Reference proteome</keyword>
<evidence type="ECO:0000313" key="4">
    <source>
        <dbReference type="Proteomes" id="UP000240509"/>
    </source>
</evidence>
<dbReference type="RefSeq" id="WP_107585906.1">
    <property type="nucleotide sequence ID" value="NZ_PZJJ01000031.1"/>
</dbReference>
<name>A0A2T4U365_9BACI</name>
<accession>A0A2T4U365</accession>
<comment type="caution">
    <text evidence="3">The sequence shown here is derived from an EMBL/GenBank/DDBJ whole genome shotgun (WGS) entry which is preliminary data.</text>
</comment>
<feature type="domain" description="HTH arsR-type" evidence="2">
    <location>
        <begin position="10"/>
        <end position="93"/>
    </location>
</feature>
<evidence type="ECO:0000259" key="2">
    <source>
        <dbReference type="SMART" id="SM00418"/>
    </source>
</evidence>
<sequence length="161" mass="18167">MNNNTNFSINQAKLLSSALRMKIISELVHQPKTAKQVADSLGHSAGNVHYHIKKLYDGGLLELVEERQVRGLTEKYYQSKSTWFNTDADGVIDPVLSDAFEGKESTSLSIRLQLSPDQKEEMEKGFRDFLEEWVKKSDVEEASQEYSVGVKIVSTDPKNES</sequence>
<evidence type="ECO:0000313" key="3">
    <source>
        <dbReference type="EMBL" id="PTL37836.1"/>
    </source>
</evidence>
<dbReference type="InterPro" id="IPR001845">
    <property type="entry name" value="HTH_ArsR_DNA-bd_dom"/>
</dbReference>
<dbReference type="AlphaFoldDB" id="A0A2T4U365"/>
<dbReference type="EMBL" id="PZJJ01000031">
    <property type="protein sequence ID" value="PTL37836.1"/>
    <property type="molecule type" value="Genomic_DNA"/>
</dbReference>
<dbReference type="SMART" id="SM00418">
    <property type="entry name" value="HTH_ARSR"/>
    <property type="match status" value="1"/>
</dbReference>
<proteinExistence type="predicted"/>
<dbReference type="GO" id="GO:0003677">
    <property type="term" value="F:DNA binding"/>
    <property type="evidence" value="ECO:0007669"/>
    <property type="project" value="UniProtKB-KW"/>
</dbReference>
<dbReference type="CDD" id="cd00090">
    <property type="entry name" value="HTH_ARSR"/>
    <property type="match status" value="1"/>
</dbReference>
<dbReference type="InterPro" id="IPR011991">
    <property type="entry name" value="ArsR-like_HTH"/>
</dbReference>
<dbReference type="InterPro" id="IPR036390">
    <property type="entry name" value="WH_DNA-bd_sf"/>
</dbReference>
<keyword evidence="1" id="KW-0238">DNA-binding</keyword>
<dbReference type="Gene3D" id="1.10.10.10">
    <property type="entry name" value="Winged helix-like DNA-binding domain superfamily/Winged helix DNA-binding domain"/>
    <property type="match status" value="1"/>
</dbReference>
<dbReference type="InterPro" id="IPR036388">
    <property type="entry name" value="WH-like_DNA-bd_sf"/>
</dbReference>
<reference evidence="3 4" key="1">
    <citation type="submission" date="2018-03" db="EMBL/GenBank/DDBJ databases">
        <title>Alkalicoccus saliphilus sp. nov., isolated from a mineral pool.</title>
        <authorList>
            <person name="Zhao B."/>
        </authorList>
    </citation>
    <scope>NUCLEOTIDE SEQUENCE [LARGE SCALE GENOMIC DNA]</scope>
    <source>
        <strain evidence="3 4">6AG</strain>
    </source>
</reference>
<dbReference type="OrthoDB" id="2651007at2"/>
<dbReference type="SUPFAM" id="SSF46785">
    <property type="entry name" value="Winged helix' DNA-binding domain"/>
    <property type="match status" value="1"/>
</dbReference>